<dbReference type="AlphaFoldDB" id="A0A0G4FJX1"/>
<proteinExistence type="predicted"/>
<gene>
    <name evidence="2" type="ORF">Cvel_17432</name>
</gene>
<feature type="region of interest" description="Disordered" evidence="1">
    <location>
        <begin position="199"/>
        <end position="239"/>
    </location>
</feature>
<name>A0A0G4FJX1_9ALVE</name>
<organism evidence="2">
    <name type="scientific">Chromera velia CCMP2878</name>
    <dbReference type="NCBI Taxonomy" id="1169474"/>
    <lineage>
        <taxon>Eukaryota</taxon>
        <taxon>Sar</taxon>
        <taxon>Alveolata</taxon>
        <taxon>Colpodellida</taxon>
        <taxon>Chromeraceae</taxon>
        <taxon>Chromera</taxon>
    </lineage>
</organism>
<evidence type="ECO:0000256" key="1">
    <source>
        <dbReference type="SAM" id="MobiDB-lite"/>
    </source>
</evidence>
<protein>
    <submittedName>
        <fullName evidence="2">Uncharacterized protein</fullName>
    </submittedName>
</protein>
<reference evidence="2" key="1">
    <citation type="submission" date="2014-11" db="EMBL/GenBank/DDBJ databases">
        <authorList>
            <person name="Otto D Thomas"/>
            <person name="Naeem Raeece"/>
        </authorList>
    </citation>
    <scope>NUCLEOTIDE SEQUENCE</scope>
</reference>
<accession>A0A0G4FJX1</accession>
<sequence length="239" mass="26075">MLRLCRFIEVATFTGKGSPVTLSKPYNVAMDGGPPSVSIHNLNHLFFQNLYHLLEAERGVDGLGSPSLSPPCSSFAASSSSPTHSGCCRPYILVPFVIWKRFGYNVEAEDMRTFADGLIKSLSLLSRKWRDLADIPTNATEESKSVAVGKATFVRRLFRLDAILCESKLWEEEDFPADSRKPRPTPDEKFFHGDVVAILRPHPVKDSKPAKTETPGVVGGKKGDRDSGRGGGKKGGGGR</sequence>
<dbReference type="VEuPathDB" id="CryptoDB:Cvel_17432"/>
<dbReference type="EMBL" id="CDMZ01000428">
    <property type="protein sequence ID" value="CEM14078.1"/>
    <property type="molecule type" value="Genomic_DNA"/>
</dbReference>
<feature type="compositionally biased region" description="Gly residues" evidence="1">
    <location>
        <begin position="229"/>
        <end position="239"/>
    </location>
</feature>
<evidence type="ECO:0000313" key="2">
    <source>
        <dbReference type="EMBL" id="CEM14078.1"/>
    </source>
</evidence>